<dbReference type="InterPro" id="IPR011071">
    <property type="entry name" value="Lyase_8-like_C"/>
</dbReference>
<dbReference type="Pfam" id="PF02278">
    <property type="entry name" value="Lyase_8"/>
    <property type="match status" value="1"/>
</dbReference>
<dbReference type="SUPFAM" id="SSF74650">
    <property type="entry name" value="Galactose mutarotase-like"/>
    <property type="match status" value="1"/>
</dbReference>
<feature type="domain" description="Polysaccharide lyase family 8 central" evidence="3">
    <location>
        <begin position="406"/>
        <end position="648"/>
    </location>
</feature>
<evidence type="ECO:0000259" key="3">
    <source>
        <dbReference type="Pfam" id="PF02278"/>
    </source>
</evidence>
<keyword evidence="2 6" id="KW-0456">Lyase</keyword>
<evidence type="ECO:0000256" key="2">
    <source>
        <dbReference type="ARBA" id="ARBA00023239"/>
    </source>
</evidence>
<dbReference type="PANTHER" id="PTHR37322:SF3">
    <property type="entry name" value="CHONDROITIN SULFATE ABC EXOLYASE"/>
    <property type="match status" value="1"/>
</dbReference>
<dbReference type="InterPro" id="IPR004103">
    <property type="entry name" value="Lyase_8_C"/>
</dbReference>
<accession>A0A6C2USV8</accession>
<feature type="domain" description="Lyase catalytic" evidence="5">
    <location>
        <begin position="163"/>
        <end position="351"/>
    </location>
</feature>
<dbReference type="Pfam" id="PF02884">
    <property type="entry name" value="Lyase_8_C"/>
    <property type="match status" value="1"/>
</dbReference>
<dbReference type="RefSeq" id="WP_136063721.1">
    <property type="nucleotide sequence ID" value="NZ_CAAHFH010000002.1"/>
</dbReference>
<evidence type="ECO:0000256" key="1">
    <source>
        <dbReference type="ARBA" id="ARBA00006699"/>
    </source>
</evidence>
<reference evidence="6 7" key="1">
    <citation type="submission" date="2019-04" db="EMBL/GenBank/DDBJ databases">
        <authorList>
            <person name="Van Vliet M D."/>
        </authorList>
    </citation>
    <scope>NUCLEOTIDE SEQUENCE [LARGE SCALE GENOMIC DNA]</scope>
    <source>
        <strain evidence="6 7">F21</strain>
    </source>
</reference>
<dbReference type="InterPro" id="IPR011013">
    <property type="entry name" value="Gal_mutarotase_sf_dom"/>
</dbReference>
<dbReference type="AlphaFoldDB" id="A0A6C2USV8"/>
<protein>
    <submittedName>
        <fullName evidence="6">Chondroitin sulfate ABC exolyase</fullName>
    </submittedName>
</protein>
<evidence type="ECO:0000259" key="5">
    <source>
        <dbReference type="Pfam" id="PF09093"/>
    </source>
</evidence>
<evidence type="ECO:0000313" key="6">
    <source>
        <dbReference type="EMBL" id="VGO22334.1"/>
    </source>
</evidence>
<dbReference type="Gene3D" id="1.50.10.100">
    <property type="entry name" value="Chondroitin AC/alginate lyase"/>
    <property type="match status" value="1"/>
</dbReference>
<dbReference type="GO" id="GO:0005975">
    <property type="term" value="P:carbohydrate metabolic process"/>
    <property type="evidence" value="ECO:0007669"/>
    <property type="project" value="InterPro"/>
</dbReference>
<dbReference type="SUPFAM" id="SSF48230">
    <property type="entry name" value="Chondroitin AC/alginate lyase"/>
    <property type="match status" value="1"/>
</dbReference>
<dbReference type="InterPro" id="IPR008929">
    <property type="entry name" value="Chondroitin_lyas"/>
</dbReference>
<comment type="similarity">
    <text evidence="1">Belongs to the polysaccharide lyase 8 family.</text>
</comment>
<dbReference type="Gene3D" id="2.60.220.10">
    <property type="entry name" value="Polysaccharide lyase family 8-like, C-terminal"/>
    <property type="match status" value="1"/>
</dbReference>
<gene>
    <name evidence="6" type="primary">chonabc_7</name>
    <name evidence="6" type="ORF">SCARR_04417</name>
</gene>
<dbReference type="GO" id="GO:0005576">
    <property type="term" value="C:extracellular region"/>
    <property type="evidence" value="ECO:0007669"/>
    <property type="project" value="InterPro"/>
</dbReference>
<name>A0A6C2USV8_9BACT</name>
<organism evidence="6 7">
    <name type="scientific">Pontiella sulfatireligans</name>
    <dbReference type="NCBI Taxonomy" id="2750658"/>
    <lineage>
        <taxon>Bacteria</taxon>
        <taxon>Pseudomonadati</taxon>
        <taxon>Kiritimatiellota</taxon>
        <taxon>Kiritimatiellia</taxon>
        <taxon>Kiritimatiellales</taxon>
        <taxon>Pontiellaceae</taxon>
        <taxon>Pontiella</taxon>
    </lineage>
</organism>
<dbReference type="GO" id="GO:0016837">
    <property type="term" value="F:carbon-oxygen lyase activity, acting on polysaccharides"/>
    <property type="evidence" value="ECO:0007669"/>
    <property type="project" value="UniProtKB-ARBA"/>
</dbReference>
<keyword evidence="7" id="KW-1185">Reference proteome</keyword>
<evidence type="ECO:0000259" key="4">
    <source>
        <dbReference type="Pfam" id="PF02884"/>
    </source>
</evidence>
<dbReference type="InterPro" id="IPR003159">
    <property type="entry name" value="Lyase_8_central_dom"/>
</dbReference>
<dbReference type="GO" id="GO:0006027">
    <property type="term" value="P:glycosaminoglycan catabolic process"/>
    <property type="evidence" value="ECO:0007669"/>
    <property type="project" value="InterPro"/>
</dbReference>
<dbReference type="SUPFAM" id="SSF49863">
    <property type="entry name" value="Hyaluronate lyase-like, C-terminal domain"/>
    <property type="match status" value="1"/>
</dbReference>
<dbReference type="GO" id="GO:0030246">
    <property type="term" value="F:carbohydrate binding"/>
    <property type="evidence" value="ECO:0007669"/>
    <property type="project" value="InterPro"/>
</dbReference>
<proteinExistence type="inferred from homology"/>
<evidence type="ECO:0000313" key="7">
    <source>
        <dbReference type="Proteomes" id="UP000346198"/>
    </source>
</evidence>
<sequence>MKWALVLVAGLLATADAGTISVRYEQLLVGNAPDYSNPVLAAAWKTMRAEMDDAHASAEKIRAHPSSGQYAIAGMPKESQNELRKVFDVLPLLAMSYRIEGVDNPHYQSAETLKLATALLDLLNEKGFKPGFELGIDVDEAHTAMETLGFFGFGGTLYNQLDGYPATLFLLRDELKKNGRFAREMKTLEWCNRLFLPETGNAVPGDRFSGYNSDGFRKLTRLYFPYALMLNDADTMAHWRMMLAKGLEIAPGFADTFKPDGTGYHHKGVYVGAYSPSTFIDAAVMKWLLDGTEYAYTETETETVLNAYRAMRIMSSTYDTVQGTGGRFPSNSSPILEMLTGYALLGTPETDAMFSRLWKPARLATDEFFLKRVPKRGIGAFELMVEKGAQHIKPEAAPEGFWTFPYGGLAVHRRDGWMACVKGQSKYIWNYESSSSQNLYGYHGSSAALTILTDSRNASGYAQDGWDWEHIPGATAPVLGMDKSKSAERQLTASGFMGGVSLDGRCGLFAVHHQFVPDKKQYKSNDGKYPMGEGWLEARKSYFFFDDEIVALGSGISAKNDTGEVHTTLFQTAVEEAPERIGDKKLLSDGVGNFYFVPNIGSLKSSHGMQKSKTDRGNPSSGTYAVAWFDHGNTPENDGYEYAVLVQATAERAAFYVDQPSYRVLKKDNRAHIVSHPKKGIVGYALFEAGLVEDTTLVEVDKPGLVMLRKEKDGLTVSVCNPDFGRVPPGGQFSIEEAKALPLLYADSTPQPIRITLRGKWKPESGSVVKVVESSASKTTLEFPCIDAQSVQTGLESF</sequence>
<dbReference type="InterPro" id="IPR014718">
    <property type="entry name" value="GH-type_carb-bd"/>
</dbReference>
<dbReference type="Proteomes" id="UP000346198">
    <property type="component" value="Unassembled WGS sequence"/>
</dbReference>
<dbReference type="EMBL" id="CAAHFH010000002">
    <property type="protein sequence ID" value="VGO22334.1"/>
    <property type="molecule type" value="Genomic_DNA"/>
</dbReference>
<dbReference type="InterPro" id="IPR039174">
    <property type="entry name" value="Chondroitin_ABC_lyase"/>
</dbReference>
<dbReference type="Gene3D" id="2.70.98.10">
    <property type="match status" value="1"/>
</dbReference>
<dbReference type="InterPro" id="IPR015177">
    <property type="entry name" value="Lyase_catalyt"/>
</dbReference>
<dbReference type="PANTHER" id="PTHR37322">
    <property type="match status" value="1"/>
</dbReference>
<dbReference type="Pfam" id="PF09093">
    <property type="entry name" value="Lyase_catalyt"/>
    <property type="match status" value="1"/>
</dbReference>
<feature type="domain" description="Polysaccharide lyase family 8 C-terminal" evidence="4">
    <location>
        <begin position="663"/>
        <end position="723"/>
    </location>
</feature>